<gene>
    <name evidence="1" type="ORF">HNQ85_000853</name>
</gene>
<comment type="caution">
    <text evidence="1">The sequence shown here is derived from an EMBL/GenBank/DDBJ whole genome shotgun (WGS) entry which is preliminary data.</text>
</comment>
<accession>A0A7W0BUL2</accession>
<name>A0A7W0BUL2_9BACL</name>
<dbReference type="Proteomes" id="UP000580891">
    <property type="component" value="Unassembled WGS sequence"/>
</dbReference>
<proteinExistence type="predicted"/>
<organism evidence="1 2">
    <name type="scientific">[Anoxybacillus] calidus</name>
    <dbReference type="NCBI Taxonomy" id="575178"/>
    <lineage>
        <taxon>Bacteria</taxon>
        <taxon>Bacillati</taxon>
        <taxon>Bacillota</taxon>
        <taxon>Bacilli</taxon>
        <taxon>Bacillales</taxon>
        <taxon>Anoxybacillaceae</taxon>
        <taxon>Paranoxybacillus</taxon>
    </lineage>
</organism>
<protein>
    <submittedName>
        <fullName evidence="1">Uncharacterized protein</fullName>
    </submittedName>
</protein>
<evidence type="ECO:0000313" key="1">
    <source>
        <dbReference type="EMBL" id="MBA2870595.1"/>
    </source>
</evidence>
<reference evidence="1 2" key="1">
    <citation type="submission" date="2020-07" db="EMBL/GenBank/DDBJ databases">
        <title>Genomic Encyclopedia of Type Strains, Phase IV (KMG-IV): sequencing the most valuable type-strain genomes for metagenomic binning, comparative biology and taxonomic classification.</title>
        <authorList>
            <person name="Goeker M."/>
        </authorList>
    </citation>
    <scope>NUCLEOTIDE SEQUENCE [LARGE SCALE GENOMIC DNA]</scope>
    <source>
        <strain evidence="1 2">DSM 25220</strain>
    </source>
</reference>
<dbReference type="RefSeq" id="WP_246326767.1">
    <property type="nucleotide sequence ID" value="NZ_JACDUU010000001.1"/>
</dbReference>
<evidence type="ECO:0000313" key="2">
    <source>
        <dbReference type="Proteomes" id="UP000580891"/>
    </source>
</evidence>
<dbReference type="AlphaFoldDB" id="A0A7W0BUL2"/>
<keyword evidence="2" id="KW-1185">Reference proteome</keyword>
<sequence>MPKYTGVLEQYDIANFLYLSLSPIPSTAFLEQLSSCSGIAIGGGDTELY</sequence>
<dbReference type="EMBL" id="JACDUU010000001">
    <property type="protein sequence ID" value="MBA2870595.1"/>
    <property type="molecule type" value="Genomic_DNA"/>
</dbReference>